<evidence type="ECO:0000313" key="8">
    <source>
        <dbReference type="EMBL" id="PND38238.1"/>
    </source>
</evidence>
<dbReference type="InterPro" id="IPR008335">
    <property type="entry name" value="Mopterin_OxRdtase_euk"/>
</dbReference>
<dbReference type="InterPro" id="IPR036374">
    <property type="entry name" value="OxRdtase_Mopterin-bd_sf"/>
</dbReference>
<dbReference type="EMBL" id="POSP01000003">
    <property type="protein sequence ID" value="PND38238.1"/>
    <property type="molecule type" value="Genomic_DNA"/>
</dbReference>
<accession>A0A2N8KXN9</accession>
<dbReference type="InterPro" id="IPR000572">
    <property type="entry name" value="OxRdtase_Mopterin-bd_dom"/>
</dbReference>
<dbReference type="GO" id="GO:0020037">
    <property type="term" value="F:heme binding"/>
    <property type="evidence" value="ECO:0007669"/>
    <property type="project" value="TreeGrafter"/>
</dbReference>
<dbReference type="PRINTS" id="PR00407">
    <property type="entry name" value="EUMOPTERIN"/>
</dbReference>
<dbReference type="GO" id="GO:0006790">
    <property type="term" value="P:sulfur compound metabolic process"/>
    <property type="evidence" value="ECO:0007669"/>
    <property type="project" value="TreeGrafter"/>
</dbReference>
<evidence type="ECO:0000256" key="4">
    <source>
        <dbReference type="ARBA" id="ARBA00023002"/>
    </source>
</evidence>
<keyword evidence="9" id="KW-1185">Reference proteome</keyword>
<dbReference type="PANTHER" id="PTHR19372:SF7">
    <property type="entry name" value="SULFITE OXIDASE, MITOCHONDRIAL"/>
    <property type="match status" value="1"/>
</dbReference>
<dbReference type="OrthoDB" id="9795587at2"/>
<dbReference type="AlphaFoldDB" id="A0A2N8KXN9"/>
<keyword evidence="3" id="KW-0479">Metal-binding</keyword>
<gene>
    <name evidence="8" type="ORF">C1O66_12365</name>
</gene>
<evidence type="ECO:0000313" key="9">
    <source>
        <dbReference type="Proteomes" id="UP000235916"/>
    </source>
</evidence>
<proteinExistence type="predicted"/>
<feature type="domain" description="Oxidoreductase molybdopterin-binding" evidence="6">
    <location>
        <begin position="109"/>
        <end position="272"/>
    </location>
</feature>
<dbReference type="Gene3D" id="3.90.420.10">
    <property type="entry name" value="Oxidoreductase, molybdopterin-binding domain"/>
    <property type="match status" value="1"/>
</dbReference>
<keyword evidence="5" id="KW-0732">Signal</keyword>
<evidence type="ECO:0000256" key="5">
    <source>
        <dbReference type="SAM" id="SignalP"/>
    </source>
</evidence>
<dbReference type="RefSeq" id="WP_102768157.1">
    <property type="nucleotide sequence ID" value="NZ_POSP01000003.1"/>
</dbReference>
<dbReference type="GO" id="GO:0008482">
    <property type="term" value="F:sulfite oxidase activity"/>
    <property type="evidence" value="ECO:0007669"/>
    <property type="project" value="TreeGrafter"/>
</dbReference>
<feature type="signal peptide" evidence="5">
    <location>
        <begin position="1"/>
        <end position="39"/>
    </location>
</feature>
<dbReference type="Proteomes" id="UP000235916">
    <property type="component" value="Unassembled WGS sequence"/>
</dbReference>
<evidence type="ECO:0000259" key="6">
    <source>
        <dbReference type="Pfam" id="PF00174"/>
    </source>
</evidence>
<dbReference type="InterPro" id="IPR005066">
    <property type="entry name" value="MoCF_OxRdtse_dimer"/>
</dbReference>
<comment type="caution">
    <text evidence="8">The sequence shown here is derived from an EMBL/GenBank/DDBJ whole genome shotgun (WGS) entry which is preliminary data.</text>
</comment>
<sequence>MSTKKNPSALLHARRQWLTGTASALGAVGLGSWMGPAAAQTAAAAPAAAAAAKPLPAYAAWKNAAQLIQHSSSTLETRRSAFGTSVITPASQLYVRNNLPAPDAAILDDRDAWTLSVEGVKNPRSLRLAELKTLGLETVATVIQCSGNGRGFFPSKPSGTPWTVGAAGCVLWSGVPLRNVVTALGGLADGMLYITGTGGEKLPEGVDPGSVIVERSVPIKALEDALLAWEMNGEPLSLAHGGPLRLIVPGYQGVNNIKYVKSLAFTAQESKARIMSHGYRMTPAGAKAAPDQPSVLEMGVKSWINGPLPETGPVKEGLVQIHGVAFGGTQAIKGVEVSVDGGKNWYPARLVGPDLGRFAWRQFVLSVRLPAGSYTLASRATDAQGQVQAELREENLSGYNNNSWRDHAVTITVV</sequence>
<keyword evidence="4" id="KW-0560">Oxidoreductase</keyword>
<dbReference type="GO" id="GO:0043546">
    <property type="term" value="F:molybdopterin cofactor binding"/>
    <property type="evidence" value="ECO:0007669"/>
    <property type="project" value="TreeGrafter"/>
</dbReference>
<evidence type="ECO:0000256" key="2">
    <source>
        <dbReference type="ARBA" id="ARBA00022505"/>
    </source>
</evidence>
<dbReference type="GO" id="GO:0030151">
    <property type="term" value="F:molybdenum ion binding"/>
    <property type="evidence" value="ECO:0007669"/>
    <property type="project" value="InterPro"/>
</dbReference>
<evidence type="ECO:0000256" key="1">
    <source>
        <dbReference type="ARBA" id="ARBA00001924"/>
    </source>
</evidence>
<evidence type="ECO:0000256" key="3">
    <source>
        <dbReference type="ARBA" id="ARBA00022723"/>
    </source>
</evidence>
<dbReference type="InterPro" id="IPR014756">
    <property type="entry name" value="Ig_E-set"/>
</dbReference>
<protein>
    <submittedName>
        <fullName evidence="8">Sulfite oxidase</fullName>
    </submittedName>
</protein>
<comment type="cofactor">
    <cofactor evidence="1">
        <name>Mo-molybdopterin</name>
        <dbReference type="ChEBI" id="CHEBI:71302"/>
    </cofactor>
</comment>
<name>A0A2N8KXN9_9BURK</name>
<feature type="chain" id="PRO_5014879834" evidence="5">
    <location>
        <begin position="40"/>
        <end position="414"/>
    </location>
</feature>
<organism evidence="8 9">
    <name type="scientific">Kinneretia aquatilis</name>
    <dbReference type="NCBI Taxonomy" id="2070761"/>
    <lineage>
        <taxon>Bacteria</taxon>
        <taxon>Pseudomonadati</taxon>
        <taxon>Pseudomonadota</taxon>
        <taxon>Betaproteobacteria</taxon>
        <taxon>Burkholderiales</taxon>
        <taxon>Sphaerotilaceae</taxon>
        <taxon>Roseateles</taxon>
    </lineage>
</organism>
<dbReference type="InterPro" id="IPR006311">
    <property type="entry name" value="TAT_signal"/>
</dbReference>
<dbReference type="Pfam" id="PF00174">
    <property type="entry name" value="Oxidored_molyb"/>
    <property type="match status" value="1"/>
</dbReference>
<dbReference type="SUPFAM" id="SSF56524">
    <property type="entry name" value="Oxidoreductase molybdopterin-binding domain"/>
    <property type="match status" value="1"/>
</dbReference>
<dbReference type="Pfam" id="PF03404">
    <property type="entry name" value="Mo-co_dimer"/>
    <property type="match status" value="1"/>
</dbReference>
<reference evidence="8 9" key="1">
    <citation type="submission" date="2018-01" db="EMBL/GenBank/DDBJ databases">
        <title>Draft genome sequence of Paucibacter aquatile CR182 isolated from freshwater of the Nakdong River.</title>
        <authorList>
            <person name="Choi A."/>
            <person name="Chung E.J."/>
        </authorList>
    </citation>
    <scope>NUCLEOTIDE SEQUENCE [LARGE SCALE GENOMIC DNA]</scope>
    <source>
        <strain evidence="8 9">CR182</strain>
    </source>
</reference>
<dbReference type="Gene3D" id="2.60.40.650">
    <property type="match status" value="1"/>
</dbReference>
<dbReference type="CDD" id="cd02110">
    <property type="entry name" value="SO_family_Moco_dimer"/>
    <property type="match status" value="1"/>
</dbReference>
<dbReference type="SUPFAM" id="SSF81296">
    <property type="entry name" value="E set domains"/>
    <property type="match status" value="1"/>
</dbReference>
<dbReference type="PANTHER" id="PTHR19372">
    <property type="entry name" value="SULFITE REDUCTASE"/>
    <property type="match status" value="1"/>
</dbReference>
<feature type="domain" description="Moybdenum cofactor oxidoreductase dimerisation" evidence="7">
    <location>
        <begin position="295"/>
        <end position="410"/>
    </location>
</feature>
<evidence type="ECO:0000259" key="7">
    <source>
        <dbReference type="Pfam" id="PF03404"/>
    </source>
</evidence>
<dbReference type="PROSITE" id="PS51318">
    <property type="entry name" value="TAT"/>
    <property type="match status" value="1"/>
</dbReference>
<keyword evidence="2" id="KW-0500">Molybdenum</keyword>